<comment type="similarity">
    <text evidence="2">Belongs to the PheA/TfdB FAD monooxygenase family.</text>
</comment>
<dbReference type="PANTHER" id="PTHR43004:SF19">
    <property type="entry name" value="BINDING MONOOXYGENASE, PUTATIVE (JCVI)-RELATED"/>
    <property type="match status" value="1"/>
</dbReference>
<feature type="region of interest" description="Disordered" evidence="5">
    <location>
        <begin position="396"/>
        <end position="415"/>
    </location>
</feature>
<feature type="domain" description="FAD-binding" evidence="6">
    <location>
        <begin position="2"/>
        <end position="341"/>
    </location>
</feature>
<keyword evidence="3" id="KW-0285">Flavoprotein</keyword>
<evidence type="ECO:0000313" key="7">
    <source>
        <dbReference type="EMBL" id="GLV60744.1"/>
    </source>
</evidence>
<evidence type="ECO:0000313" key="8">
    <source>
        <dbReference type="Proteomes" id="UP001344906"/>
    </source>
</evidence>
<reference evidence="7 8" key="1">
    <citation type="submission" date="2023-02" db="EMBL/GenBank/DDBJ databases">
        <title>Dictyobacter halimunensis sp. nov., a new member of the class Ktedonobacteria from forest soil in a geothermal area.</title>
        <authorList>
            <person name="Rachmania M.K."/>
            <person name="Ningsih F."/>
            <person name="Sakai Y."/>
            <person name="Yabe S."/>
            <person name="Yokota A."/>
            <person name="Sjamsuridzal W."/>
        </authorList>
    </citation>
    <scope>NUCLEOTIDE SEQUENCE [LARGE SCALE GENOMIC DNA]</scope>
    <source>
        <strain evidence="7 8">S3.2.2.5</strain>
    </source>
</reference>
<dbReference type="Pfam" id="PF21274">
    <property type="entry name" value="Rng_hyd_C"/>
    <property type="match status" value="1"/>
</dbReference>
<dbReference type="Proteomes" id="UP001344906">
    <property type="component" value="Unassembled WGS sequence"/>
</dbReference>
<evidence type="ECO:0000256" key="2">
    <source>
        <dbReference type="ARBA" id="ARBA00007801"/>
    </source>
</evidence>
<sequence>METDVLIVGAGPCGLTLAHELLRRGLRPRLIDKNVRAAENTKALGVMSRTLELLTPSGLAKEMVGLGVKVPAFSIYSEGRQLARFDFARHVESAYPYVLMLPQPATEAVLTKHVEALGGQIERGTELVGLEQNEAGVEALLRHVDGGEERVQVRWLIGCDGAHSKVRHLVGATFVGKTFEQSFATGNVRMQWDVPNNQAFARLNRGNFIAYFPMPDGQHRFIIAYKPEEAPAGEITLEEIQRAIDACGPEGARATDPTWLARYQINQRKVDCYLWRHVVLVGDAAHIHSPIGAQGMNTGIQDAFNLGWKLALVAQGKAHERLLESYASERAEVGRQLLRNTGRLTDLALMHQPVATATRDAVAPHLTRLEKVQQIFTTNASELSIAYPRSPLAIEDGSEKAGSGQGAIKAGSRAPDGQICKGHENVPGRLYDLLNGDRHVLLLFGRRKEEVDGELRSALGGWRDWLDVYHILRGQPDGAGEEGVYYNPDDTLFERYGIEDEGAVLIRPDGYVAVRGRFGAEGSLRRYREWAGVE</sequence>
<dbReference type="SUPFAM" id="SSF52833">
    <property type="entry name" value="Thioredoxin-like"/>
    <property type="match status" value="1"/>
</dbReference>
<dbReference type="InterPro" id="IPR036249">
    <property type="entry name" value="Thioredoxin-like_sf"/>
</dbReference>
<evidence type="ECO:0000256" key="4">
    <source>
        <dbReference type="ARBA" id="ARBA00022827"/>
    </source>
</evidence>
<dbReference type="PRINTS" id="PR00420">
    <property type="entry name" value="RNGMNOXGNASE"/>
</dbReference>
<dbReference type="SUPFAM" id="SSF51905">
    <property type="entry name" value="FAD/NAD(P)-binding domain"/>
    <property type="match status" value="1"/>
</dbReference>
<dbReference type="Gene3D" id="3.50.50.60">
    <property type="entry name" value="FAD/NAD(P)-binding domain"/>
    <property type="match status" value="1"/>
</dbReference>
<comment type="caution">
    <text evidence="7">The sequence shown here is derived from an EMBL/GenBank/DDBJ whole genome shotgun (WGS) entry which is preliminary data.</text>
</comment>
<keyword evidence="4" id="KW-0274">FAD</keyword>
<gene>
    <name evidence="7" type="ORF">KDH_75630</name>
</gene>
<accession>A0ABQ6G2I7</accession>
<dbReference type="InterPro" id="IPR050641">
    <property type="entry name" value="RIFMO-like"/>
</dbReference>
<keyword evidence="8" id="KW-1185">Reference proteome</keyword>
<evidence type="ECO:0000256" key="1">
    <source>
        <dbReference type="ARBA" id="ARBA00001974"/>
    </source>
</evidence>
<dbReference type="Gene3D" id="3.40.30.120">
    <property type="match status" value="1"/>
</dbReference>
<dbReference type="InterPro" id="IPR002938">
    <property type="entry name" value="FAD-bd"/>
</dbReference>
<evidence type="ECO:0000259" key="6">
    <source>
        <dbReference type="Pfam" id="PF01494"/>
    </source>
</evidence>
<proteinExistence type="inferred from homology"/>
<name>A0ABQ6G2I7_9CHLR</name>
<dbReference type="InterPro" id="IPR036188">
    <property type="entry name" value="FAD/NAD-bd_sf"/>
</dbReference>
<dbReference type="EMBL" id="BSRI01000002">
    <property type="protein sequence ID" value="GLV60744.1"/>
    <property type="molecule type" value="Genomic_DNA"/>
</dbReference>
<dbReference type="Gene3D" id="3.30.70.2450">
    <property type="match status" value="1"/>
</dbReference>
<protein>
    <submittedName>
        <fullName evidence="7">Oxygenase</fullName>
    </submittedName>
</protein>
<dbReference type="Pfam" id="PF01494">
    <property type="entry name" value="FAD_binding_3"/>
    <property type="match status" value="1"/>
</dbReference>
<dbReference type="PANTHER" id="PTHR43004">
    <property type="entry name" value="TRK SYSTEM POTASSIUM UPTAKE PROTEIN"/>
    <property type="match status" value="1"/>
</dbReference>
<organism evidence="7 8">
    <name type="scientific">Dictyobacter halimunensis</name>
    <dbReference type="NCBI Taxonomy" id="3026934"/>
    <lineage>
        <taxon>Bacteria</taxon>
        <taxon>Bacillati</taxon>
        <taxon>Chloroflexota</taxon>
        <taxon>Ktedonobacteria</taxon>
        <taxon>Ktedonobacterales</taxon>
        <taxon>Dictyobacteraceae</taxon>
        <taxon>Dictyobacter</taxon>
    </lineage>
</organism>
<evidence type="ECO:0000256" key="3">
    <source>
        <dbReference type="ARBA" id="ARBA00022630"/>
    </source>
</evidence>
<dbReference type="RefSeq" id="WP_338257892.1">
    <property type="nucleotide sequence ID" value="NZ_BSRI01000002.1"/>
</dbReference>
<evidence type="ECO:0000256" key="5">
    <source>
        <dbReference type="SAM" id="MobiDB-lite"/>
    </source>
</evidence>
<comment type="cofactor">
    <cofactor evidence="1">
        <name>FAD</name>
        <dbReference type="ChEBI" id="CHEBI:57692"/>
    </cofactor>
</comment>